<dbReference type="InterPro" id="IPR024529">
    <property type="entry name" value="ECF_trnsprt_substrate-spec"/>
</dbReference>
<evidence type="ECO:0000256" key="6">
    <source>
        <dbReference type="ARBA" id="ARBA00022989"/>
    </source>
</evidence>
<dbReference type="PIRSF" id="PIRSF037778">
    <property type="entry name" value="UCP037778_transp_RibU"/>
    <property type="match status" value="1"/>
</dbReference>
<feature type="transmembrane region" description="Helical" evidence="9">
    <location>
        <begin position="142"/>
        <end position="168"/>
    </location>
</feature>
<name>A0A9D2TMN3_9FIRM</name>
<reference evidence="10" key="2">
    <citation type="submission" date="2021-04" db="EMBL/GenBank/DDBJ databases">
        <authorList>
            <person name="Gilroy R."/>
        </authorList>
    </citation>
    <scope>NUCLEOTIDE SEQUENCE</scope>
    <source>
        <strain evidence="10">CHK196-7946</strain>
    </source>
</reference>
<dbReference type="GO" id="GO:0032217">
    <property type="term" value="F:riboflavin transmembrane transporter activity"/>
    <property type="evidence" value="ECO:0007669"/>
    <property type="project" value="UniProtKB-UniRule"/>
</dbReference>
<feature type="transmembrane region" description="Helical" evidence="9">
    <location>
        <begin position="43"/>
        <end position="67"/>
    </location>
</feature>
<evidence type="ECO:0000256" key="2">
    <source>
        <dbReference type="ARBA" id="ARBA00005540"/>
    </source>
</evidence>
<evidence type="ECO:0000313" key="10">
    <source>
        <dbReference type="EMBL" id="HJC74711.1"/>
    </source>
</evidence>
<proteinExistence type="inferred from homology"/>
<keyword evidence="5 9" id="KW-0812">Transmembrane</keyword>
<feature type="transmembrane region" description="Helical" evidence="9">
    <location>
        <begin position="79"/>
        <end position="99"/>
    </location>
</feature>
<evidence type="ECO:0000256" key="8">
    <source>
        <dbReference type="PIRNR" id="PIRNR037778"/>
    </source>
</evidence>
<feature type="transmembrane region" description="Helical" evidence="9">
    <location>
        <begin position="12"/>
        <end position="36"/>
    </location>
</feature>
<keyword evidence="3 8" id="KW-0813">Transport</keyword>
<dbReference type="AlphaFoldDB" id="A0A9D2TMN3"/>
<comment type="caution">
    <text evidence="10">The sequence shown here is derived from an EMBL/GenBank/DDBJ whole genome shotgun (WGS) entry which is preliminary data.</text>
</comment>
<keyword evidence="6 9" id="KW-1133">Transmembrane helix</keyword>
<dbReference type="PANTHER" id="PTHR38438">
    <property type="entry name" value="RIBOFLAVIN TRANSPORTER RIBU"/>
    <property type="match status" value="1"/>
</dbReference>
<dbReference type="InterPro" id="IPR025720">
    <property type="entry name" value="RibU"/>
</dbReference>
<dbReference type="PANTHER" id="PTHR38438:SF1">
    <property type="entry name" value="RIBOFLAVIN TRANSPORTER RIBU"/>
    <property type="match status" value="1"/>
</dbReference>
<feature type="transmembrane region" description="Helical" evidence="9">
    <location>
        <begin position="106"/>
        <end position="130"/>
    </location>
</feature>
<protein>
    <recommendedName>
        <fullName evidence="8">Riboflavin transporter</fullName>
    </recommendedName>
</protein>
<evidence type="ECO:0000256" key="9">
    <source>
        <dbReference type="SAM" id="Phobius"/>
    </source>
</evidence>
<dbReference type="Gene3D" id="1.10.1760.20">
    <property type="match status" value="1"/>
</dbReference>
<keyword evidence="4 8" id="KW-1003">Cell membrane</keyword>
<dbReference type="Pfam" id="PF12822">
    <property type="entry name" value="ECF_trnsprt"/>
    <property type="match status" value="1"/>
</dbReference>
<evidence type="ECO:0000313" key="11">
    <source>
        <dbReference type="Proteomes" id="UP000823902"/>
    </source>
</evidence>
<sequence>MSGRTVKLVKMGAMVAISVALVYLIHFPIFPAVAFLEYDPADIPILIGTFAFGPLAGLVLTVVTSVIQGLTVSSGSGLYGILMHVIATGVLVVVSGSVYRRRKTRIMALVSLICGMAAMAVVMMGANMVITPLFMGVPAETVWSLMPFIVGFNVIKAGINGGVTFILYKRISQFLKR</sequence>
<gene>
    <name evidence="10" type="ORF">H9697_07160</name>
</gene>
<organism evidence="10 11">
    <name type="scientific">Candidatus Mediterraneibacter faecavium</name>
    <dbReference type="NCBI Taxonomy" id="2838668"/>
    <lineage>
        <taxon>Bacteria</taxon>
        <taxon>Bacillati</taxon>
        <taxon>Bacillota</taxon>
        <taxon>Clostridia</taxon>
        <taxon>Lachnospirales</taxon>
        <taxon>Lachnospiraceae</taxon>
        <taxon>Mediterraneibacter</taxon>
    </lineage>
</organism>
<keyword evidence="7 8" id="KW-0472">Membrane</keyword>
<dbReference type="Proteomes" id="UP000823902">
    <property type="component" value="Unassembled WGS sequence"/>
</dbReference>
<evidence type="ECO:0000256" key="5">
    <source>
        <dbReference type="ARBA" id="ARBA00022692"/>
    </source>
</evidence>
<evidence type="ECO:0000256" key="4">
    <source>
        <dbReference type="ARBA" id="ARBA00022475"/>
    </source>
</evidence>
<dbReference type="EMBL" id="DWVY01000037">
    <property type="protein sequence ID" value="HJC74711.1"/>
    <property type="molecule type" value="Genomic_DNA"/>
</dbReference>
<comment type="function">
    <text evidence="8">Probably a riboflavin-binding protein that interacts with the energy-coupling factor (ECF) ABC-transporter complex.</text>
</comment>
<evidence type="ECO:0000256" key="1">
    <source>
        <dbReference type="ARBA" id="ARBA00004651"/>
    </source>
</evidence>
<evidence type="ECO:0000256" key="7">
    <source>
        <dbReference type="ARBA" id="ARBA00023136"/>
    </source>
</evidence>
<evidence type="ECO:0000256" key="3">
    <source>
        <dbReference type="ARBA" id="ARBA00022448"/>
    </source>
</evidence>
<accession>A0A9D2TMN3</accession>
<comment type="subcellular location">
    <subcellularLocation>
        <location evidence="1">Cell membrane</location>
        <topology evidence="1">Multi-pass membrane protein</topology>
    </subcellularLocation>
</comment>
<comment type="similarity">
    <text evidence="2 8">Belongs to the prokaryotic riboflavin transporter (P-RFT) (TC 2.A.87) family.</text>
</comment>
<reference evidence="10" key="1">
    <citation type="journal article" date="2021" name="PeerJ">
        <title>Extensive microbial diversity within the chicken gut microbiome revealed by metagenomics and culture.</title>
        <authorList>
            <person name="Gilroy R."/>
            <person name="Ravi A."/>
            <person name="Getino M."/>
            <person name="Pursley I."/>
            <person name="Horton D.L."/>
            <person name="Alikhan N.F."/>
            <person name="Baker D."/>
            <person name="Gharbi K."/>
            <person name="Hall N."/>
            <person name="Watson M."/>
            <person name="Adriaenssens E.M."/>
            <person name="Foster-Nyarko E."/>
            <person name="Jarju S."/>
            <person name="Secka A."/>
            <person name="Antonio M."/>
            <person name="Oren A."/>
            <person name="Chaudhuri R.R."/>
            <person name="La Ragione R."/>
            <person name="Hildebrand F."/>
            <person name="Pallen M.J."/>
        </authorList>
    </citation>
    <scope>NUCLEOTIDE SEQUENCE</scope>
    <source>
        <strain evidence="10">CHK196-7946</strain>
    </source>
</reference>
<dbReference type="GO" id="GO:0005886">
    <property type="term" value="C:plasma membrane"/>
    <property type="evidence" value="ECO:0007669"/>
    <property type="project" value="UniProtKB-SubCell"/>
</dbReference>